<dbReference type="GO" id="GO:0005737">
    <property type="term" value="C:cytoplasm"/>
    <property type="evidence" value="ECO:0007669"/>
    <property type="project" value="TreeGrafter"/>
</dbReference>
<dbReference type="InterPro" id="IPR005334">
    <property type="entry name" value="Tctex-1-like"/>
</dbReference>
<keyword evidence="1" id="KW-0969">Cilium</keyword>
<gene>
    <name evidence="1" type="ORF">Esi_0073_0057</name>
</gene>
<dbReference type="STRING" id="2880.D7G6A0"/>
<dbReference type="Pfam" id="PF03645">
    <property type="entry name" value="Tctex-1"/>
    <property type="match status" value="1"/>
</dbReference>
<organism evidence="1 2">
    <name type="scientific">Ectocarpus siliculosus</name>
    <name type="common">Brown alga</name>
    <name type="synonym">Conferva siliculosa</name>
    <dbReference type="NCBI Taxonomy" id="2880"/>
    <lineage>
        <taxon>Eukaryota</taxon>
        <taxon>Sar</taxon>
        <taxon>Stramenopiles</taxon>
        <taxon>Ochrophyta</taxon>
        <taxon>PX clade</taxon>
        <taxon>Phaeophyceae</taxon>
        <taxon>Ectocarpales</taxon>
        <taxon>Ectocarpaceae</taxon>
        <taxon>Ectocarpus</taxon>
    </lineage>
</organism>
<dbReference type="FunCoup" id="D7G6A0">
    <property type="interactions" value="19"/>
</dbReference>
<dbReference type="GO" id="GO:0007018">
    <property type="term" value="P:microtubule-based movement"/>
    <property type="evidence" value="ECO:0007669"/>
    <property type="project" value="TreeGrafter"/>
</dbReference>
<protein>
    <submittedName>
        <fullName evidence="1">Flagellar inner arm dynein light chain Tctex1</fullName>
    </submittedName>
</protein>
<dbReference type="EMBL" id="FN648960">
    <property type="protein sequence ID" value="CBJ27495.1"/>
    <property type="molecule type" value="Genomic_DNA"/>
</dbReference>
<dbReference type="Proteomes" id="UP000002630">
    <property type="component" value="Linkage Group LG04"/>
</dbReference>
<dbReference type="EMBL" id="FN649729">
    <property type="protein sequence ID" value="CBJ27495.1"/>
    <property type="molecule type" value="Genomic_DNA"/>
</dbReference>
<dbReference type="OrthoDB" id="10059120at2759"/>
<dbReference type="GO" id="GO:0005868">
    <property type="term" value="C:cytoplasmic dynein complex"/>
    <property type="evidence" value="ECO:0007669"/>
    <property type="project" value="TreeGrafter"/>
</dbReference>
<name>D7G6A0_ECTSI</name>
<evidence type="ECO:0000313" key="2">
    <source>
        <dbReference type="Proteomes" id="UP000002630"/>
    </source>
</evidence>
<dbReference type="Gene3D" id="3.30.1140.40">
    <property type="entry name" value="Tctex-1"/>
    <property type="match status" value="1"/>
</dbReference>
<dbReference type="AlphaFoldDB" id="D7G6A0"/>
<reference evidence="1 2" key="1">
    <citation type="journal article" date="2010" name="Nature">
        <title>The Ectocarpus genome and the independent evolution of multicellularity in brown algae.</title>
        <authorList>
            <person name="Cock J.M."/>
            <person name="Sterck L."/>
            <person name="Rouze P."/>
            <person name="Scornet D."/>
            <person name="Allen A.E."/>
            <person name="Amoutzias G."/>
            <person name="Anthouard V."/>
            <person name="Artiguenave F."/>
            <person name="Aury J.M."/>
            <person name="Badger J.H."/>
            <person name="Beszteri B."/>
            <person name="Billiau K."/>
            <person name="Bonnet E."/>
            <person name="Bothwell J.H."/>
            <person name="Bowler C."/>
            <person name="Boyen C."/>
            <person name="Brownlee C."/>
            <person name="Carrano C.J."/>
            <person name="Charrier B."/>
            <person name="Cho G.Y."/>
            <person name="Coelho S.M."/>
            <person name="Collen J."/>
            <person name="Corre E."/>
            <person name="Da Silva C."/>
            <person name="Delage L."/>
            <person name="Delaroque N."/>
            <person name="Dittami S.M."/>
            <person name="Doulbeau S."/>
            <person name="Elias M."/>
            <person name="Farnham G."/>
            <person name="Gachon C.M."/>
            <person name="Gschloessl B."/>
            <person name="Heesch S."/>
            <person name="Jabbari K."/>
            <person name="Jubin C."/>
            <person name="Kawai H."/>
            <person name="Kimura K."/>
            <person name="Kloareg B."/>
            <person name="Kupper F.C."/>
            <person name="Lang D."/>
            <person name="Le Bail A."/>
            <person name="Leblanc C."/>
            <person name="Lerouge P."/>
            <person name="Lohr M."/>
            <person name="Lopez P.J."/>
            <person name="Martens C."/>
            <person name="Maumus F."/>
            <person name="Michel G."/>
            <person name="Miranda-Saavedra D."/>
            <person name="Morales J."/>
            <person name="Moreau H."/>
            <person name="Motomura T."/>
            <person name="Nagasato C."/>
            <person name="Napoli C.A."/>
            <person name="Nelson D.R."/>
            <person name="Nyvall-Collen P."/>
            <person name="Peters A.F."/>
            <person name="Pommier C."/>
            <person name="Potin P."/>
            <person name="Poulain J."/>
            <person name="Quesneville H."/>
            <person name="Read B."/>
            <person name="Rensing S.A."/>
            <person name="Ritter A."/>
            <person name="Rousvoal S."/>
            <person name="Samanta M."/>
            <person name="Samson G."/>
            <person name="Schroeder D.C."/>
            <person name="Segurens B."/>
            <person name="Strittmatter M."/>
            <person name="Tonon T."/>
            <person name="Tregear J.W."/>
            <person name="Valentin K."/>
            <person name="von Dassow P."/>
            <person name="Yamagishi T."/>
            <person name="Van de Peer Y."/>
            <person name="Wincker P."/>
        </authorList>
    </citation>
    <scope>NUCLEOTIDE SEQUENCE [LARGE SCALE GENOMIC DNA]</scope>
    <source>
        <strain evidence="2">Ec32 / CCAP1310/4</strain>
    </source>
</reference>
<proteinExistence type="predicted"/>
<keyword evidence="2" id="KW-1185">Reference proteome</keyword>
<evidence type="ECO:0000313" key="1">
    <source>
        <dbReference type="EMBL" id="CBJ27495.1"/>
    </source>
</evidence>
<dbReference type="InParanoid" id="D7G6A0"/>
<keyword evidence="1" id="KW-0966">Cell projection</keyword>
<accession>D7G6A0</accession>
<dbReference type="OMA" id="YQFASTH"/>
<dbReference type="PANTHER" id="PTHR21255:SF4">
    <property type="entry name" value="DYNEIN LIGHT CHAIN TCTEX-TYPE"/>
    <property type="match status" value="1"/>
</dbReference>
<dbReference type="PANTHER" id="PTHR21255">
    <property type="entry name" value="T-COMPLEX-ASSOCIATED-TESTIS-EXPRESSED 1/ DYNEIN LIGHT CHAIN"/>
    <property type="match status" value="1"/>
</dbReference>
<keyword evidence="1" id="KW-0282">Flagellum</keyword>
<dbReference type="InterPro" id="IPR038586">
    <property type="entry name" value="Tctex-1-like_sf"/>
</dbReference>
<sequence>MDFQDDAAEFSSEDVDTIVKNAITGCLTDVMYNPKKELQPLNKPYKYIITCIIMQKNGAGVNTCASMVWDTTKDNFCQVPWENQNMHCIVTVYGCAVHIDNANELES</sequence>
<dbReference type="CDD" id="cd21455">
    <property type="entry name" value="DLC-like_DYNLT1_DYNLT3"/>
    <property type="match status" value="1"/>
</dbReference>
<dbReference type="eggNOG" id="KOG4081">
    <property type="taxonomic scope" value="Eukaryota"/>
</dbReference>
<dbReference type="GO" id="GO:0045505">
    <property type="term" value="F:dynein intermediate chain binding"/>
    <property type="evidence" value="ECO:0007669"/>
    <property type="project" value="TreeGrafter"/>
</dbReference>